<name>A0A2Z7D232_9LAMI</name>
<dbReference type="AlphaFoldDB" id="A0A2Z7D232"/>
<dbReference type="EMBL" id="KQ992320">
    <property type="protein sequence ID" value="KZV50929.1"/>
    <property type="molecule type" value="Genomic_DNA"/>
</dbReference>
<keyword evidence="3" id="KW-1185">Reference proteome</keyword>
<feature type="compositionally biased region" description="Polar residues" evidence="1">
    <location>
        <begin position="74"/>
        <end position="91"/>
    </location>
</feature>
<dbReference type="OrthoDB" id="1746839at2759"/>
<protein>
    <submittedName>
        <fullName evidence="2">Uncharacterized protein</fullName>
    </submittedName>
</protein>
<evidence type="ECO:0000313" key="2">
    <source>
        <dbReference type="EMBL" id="KZV50929.1"/>
    </source>
</evidence>
<sequence length="194" mass="21132">MWGEKGSTIEEVSSGGPACVKVVNSTSRALVRQSSQESGHSSGQGPSHGNSQKGFRHKQKHQASQFRKLKSPKQPKTCQQKSLEQQPQPSNLAPRMNIKPTCRACNKKHDGQCRAGQNVWYKCGLLVHIIKTCPMSRKLVTSRTYVMTTDQANPDPTAGTVKFAKKPPIGPDRVAVGLCVTVPSGEDLVSHDVF</sequence>
<gene>
    <name evidence="2" type="ORF">F511_06815</name>
</gene>
<evidence type="ECO:0000256" key="1">
    <source>
        <dbReference type="SAM" id="MobiDB-lite"/>
    </source>
</evidence>
<feature type="compositionally biased region" description="Basic residues" evidence="1">
    <location>
        <begin position="54"/>
        <end position="73"/>
    </location>
</feature>
<dbReference type="Proteomes" id="UP000250235">
    <property type="component" value="Unassembled WGS sequence"/>
</dbReference>
<evidence type="ECO:0000313" key="3">
    <source>
        <dbReference type="Proteomes" id="UP000250235"/>
    </source>
</evidence>
<proteinExistence type="predicted"/>
<reference evidence="2 3" key="1">
    <citation type="journal article" date="2015" name="Proc. Natl. Acad. Sci. U.S.A.">
        <title>The resurrection genome of Boea hygrometrica: A blueprint for survival of dehydration.</title>
        <authorList>
            <person name="Xiao L."/>
            <person name="Yang G."/>
            <person name="Zhang L."/>
            <person name="Yang X."/>
            <person name="Zhao S."/>
            <person name="Ji Z."/>
            <person name="Zhou Q."/>
            <person name="Hu M."/>
            <person name="Wang Y."/>
            <person name="Chen M."/>
            <person name="Xu Y."/>
            <person name="Jin H."/>
            <person name="Xiao X."/>
            <person name="Hu G."/>
            <person name="Bao F."/>
            <person name="Hu Y."/>
            <person name="Wan P."/>
            <person name="Li L."/>
            <person name="Deng X."/>
            <person name="Kuang T."/>
            <person name="Xiang C."/>
            <person name="Zhu J.K."/>
            <person name="Oliver M.J."/>
            <person name="He Y."/>
        </authorList>
    </citation>
    <scope>NUCLEOTIDE SEQUENCE [LARGE SCALE GENOMIC DNA]</scope>
    <source>
        <strain evidence="3">cv. XS01</strain>
    </source>
</reference>
<accession>A0A2Z7D232</accession>
<feature type="region of interest" description="Disordered" evidence="1">
    <location>
        <begin position="24"/>
        <end position="96"/>
    </location>
</feature>
<feature type="compositionally biased region" description="Low complexity" evidence="1">
    <location>
        <begin position="33"/>
        <end position="52"/>
    </location>
</feature>
<organism evidence="2 3">
    <name type="scientific">Dorcoceras hygrometricum</name>
    <dbReference type="NCBI Taxonomy" id="472368"/>
    <lineage>
        <taxon>Eukaryota</taxon>
        <taxon>Viridiplantae</taxon>
        <taxon>Streptophyta</taxon>
        <taxon>Embryophyta</taxon>
        <taxon>Tracheophyta</taxon>
        <taxon>Spermatophyta</taxon>
        <taxon>Magnoliopsida</taxon>
        <taxon>eudicotyledons</taxon>
        <taxon>Gunneridae</taxon>
        <taxon>Pentapetalae</taxon>
        <taxon>asterids</taxon>
        <taxon>lamiids</taxon>
        <taxon>Lamiales</taxon>
        <taxon>Gesneriaceae</taxon>
        <taxon>Didymocarpoideae</taxon>
        <taxon>Trichosporeae</taxon>
        <taxon>Loxocarpinae</taxon>
        <taxon>Dorcoceras</taxon>
    </lineage>
</organism>